<protein>
    <recommendedName>
        <fullName evidence="4">Ammonia monooxygenase</fullName>
    </recommendedName>
</protein>
<keyword evidence="3" id="KW-1185">Reference proteome</keyword>
<dbReference type="PIRSF" id="PIRSF038991">
    <property type="entry name" value="Protein_AbrB"/>
    <property type="match status" value="1"/>
</dbReference>
<dbReference type="Pfam" id="PF05145">
    <property type="entry name" value="AbrB"/>
    <property type="match status" value="1"/>
</dbReference>
<feature type="transmembrane region" description="Helical" evidence="1">
    <location>
        <begin position="20"/>
        <end position="41"/>
    </location>
</feature>
<proteinExistence type="predicted"/>
<sequence>MRWLIVVPVSLGLGWIMSYFHVPAAWILAAIIGAGAMALLTREELEVNRHFYQFSRGIIGILAAVPLVGVPLGDLIRLLPPGLAVAAVSIAVTFVAGWALARSRPEIDQATGVMSMLAGGASMMPAIAQDVGADVRYVSLTQYLRLLTVSATLPLVAGLLTSPAGAGAAAAGQEQDSWWMIGAVILVALLGDPIARLLRIPVPSVFGPLLLTVAISLLLPEGYTMAPPAALQILSFLAIGWVCGGMLSVPTLKVFSRQLPMTFMFIFLMMGACALVAWPLTAWLDITYFEAYLATSPGALETVLALGAEGGAGPEVIAIQLVRMVMVLLVAGWLPQILRLFTRRGDDR</sequence>
<gene>
    <name evidence="2" type="ORF">B841_00890</name>
</gene>
<feature type="transmembrane region" description="Helical" evidence="1">
    <location>
        <begin position="78"/>
        <end position="101"/>
    </location>
</feature>
<keyword evidence="1" id="KW-0472">Membrane</keyword>
<dbReference type="HOGENOM" id="CLU_050210_0_0_11"/>
<dbReference type="EMBL" id="CP003924">
    <property type="protein sequence ID" value="AGS33661.1"/>
    <property type="molecule type" value="Genomic_DNA"/>
</dbReference>
<dbReference type="PANTHER" id="PTHR38457">
    <property type="entry name" value="REGULATOR ABRB-RELATED"/>
    <property type="match status" value="1"/>
</dbReference>
<name>S5TFG4_9CORY</name>
<dbReference type="InterPro" id="IPR017516">
    <property type="entry name" value="AbrB_dup"/>
</dbReference>
<dbReference type="AlphaFoldDB" id="S5TFG4"/>
<accession>S5TFG4</accession>
<feature type="transmembrane region" description="Helical" evidence="1">
    <location>
        <begin position="53"/>
        <end position="72"/>
    </location>
</feature>
<evidence type="ECO:0000313" key="3">
    <source>
        <dbReference type="Proteomes" id="UP000015388"/>
    </source>
</evidence>
<feature type="transmembrane region" description="Helical" evidence="1">
    <location>
        <begin position="177"/>
        <end position="198"/>
    </location>
</feature>
<dbReference type="GO" id="GO:0010468">
    <property type="term" value="P:regulation of gene expression"/>
    <property type="evidence" value="ECO:0007669"/>
    <property type="project" value="InterPro"/>
</dbReference>
<feature type="transmembrane region" description="Helical" evidence="1">
    <location>
        <begin position="316"/>
        <end position="334"/>
    </location>
</feature>
<dbReference type="PATRIC" id="fig|1224163.3.peg.177"/>
<feature type="transmembrane region" description="Helical" evidence="1">
    <location>
        <begin position="229"/>
        <end position="249"/>
    </location>
</feature>
<evidence type="ECO:0008006" key="4">
    <source>
        <dbReference type="Google" id="ProtNLM"/>
    </source>
</evidence>
<dbReference type="Proteomes" id="UP000015388">
    <property type="component" value="Chromosome"/>
</dbReference>
<dbReference type="KEGG" id="cmd:B841_00890"/>
<feature type="transmembrane region" description="Helical" evidence="1">
    <location>
        <begin position="205"/>
        <end position="223"/>
    </location>
</feature>
<dbReference type="GO" id="GO:0016020">
    <property type="term" value="C:membrane"/>
    <property type="evidence" value="ECO:0007669"/>
    <property type="project" value="InterPro"/>
</dbReference>
<reference evidence="2 3" key="1">
    <citation type="submission" date="2012-11" db="EMBL/GenBank/DDBJ databases">
        <title>The complete genome sequence of Corynebacterium maris Coryn-1 (=DSM 45190).</title>
        <authorList>
            <person name="Schaffert L."/>
            <person name="Albersmeier A."/>
            <person name="Kalinowski J."/>
            <person name="Ruckert C."/>
        </authorList>
    </citation>
    <scope>NUCLEOTIDE SEQUENCE [LARGE SCALE GENOMIC DNA]</scope>
    <source>
        <strain evidence="3">Coryn-1</strain>
    </source>
</reference>
<evidence type="ECO:0000313" key="2">
    <source>
        <dbReference type="EMBL" id="AGS33661.1"/>
    </source>
</evidence>
<keyword evidence="1" id="KW-0812">Transmembrane</keyword>
<keyword evidence="1" id="KW-1133">Transmembrane helix</keyword>
<dbReference type="STRING" id="1224163.B841_00890"/>
<evidence type="ECO:0000256" key="1">
    <source>
        <dbReference type="SAM" id="Phobius"/>
    </source>
</evidence>
<feature type="transmembrane region" description="Helical" evidence="1">
    <location>
        <begin position="261"/>
        <end position="280"/>
    </location>
</feature>
<dbReference type="PANTHER" id="PTHR38457:SF1">
    <property type="entry name" value="REGULATOR ABRB-RELATED"/>
    <property type="match status" value="1"/>
</dbReference>
<organism evidence="2 3">
    <name type="scientific">Corynebacterium maris DSM 45190</name>
    <dbReference type="NCBI Taxonomy" id="1224163"/>
    <lineage>
        <taxon>Bacteria</taxon>
        <taxon>Bacillati</taxon>
        <taxon>Actinomycetota</taxon>
        <taxon>Actinomycetes</taxon>
        <taxon>Mycobacteriales</taxon>
        <taxon>Corynebacteriaceae</taxon>
        <taxon>Corynebacterium</taxon>
    </lineage>
</organism>
<dbReference type="eggNOG" id="COG3180">
    <property type="taxonomic scope" value="Bacteria"/>
</dbReference>
<dbReference type="InterPro" id="IPR007820">
    <property type="entry name" value="AbrB_fam"/>
</dbReference>
<feature type="transmembrane region" description="Helical" evidence="1">
    <location>
        <begin position="146"/>
        <end position="171"/>
    </location>
</feature>
<dbReference type="NCBIfam" id="TIGR03082">
    <property type="entry name" value="Gneg_AbrB_dup"/>
    <property type="match status" value="2"/>
</dbReference>